<name>A0ABP0PDN4_9DINO</name>
<dbReference type="Proteomes" id="UP001642484">
    <property type="component" value="Unassembled WGS sequence"/>
</dbReference>
<keyword evidence="2" id="KW-1185">Reference proteome</keyword>
<evidence type="ECO:0000313" key="2">
    <source>
        <dbReference type="Proteomes" id="UP001642484"/>
    </source>
</evidence>
<protein>
    <submittedName>
        <fullName evidence="1">Uncharacterized protein</fullName>
    </submittedName>
</protein>
<reference evidence="1 2" key="1">
    <citation type="submission" date="2024-02" db="EMBL/GenBank/DDBJ databases">
        <authorList>
            <person name="Chen Y."/>
            <person name="Shah S."/>
            <person name="Dougan E. K."/>
            <person name="Thang M."/>
            <person name="Chan C."/>
        </authorList>
    </citation>
    <scope>NUCLEOTIDE SEQUENCE [LARGE SCALE GENOMIC DNA]</scope>
</reference>
<comment type="caution">
    <text evidence="1">The sequence shown here is derived from an EMBL/GenBank/DDBJ whole genome shotgun (WGS) entry which is preliminary data.</text>
</comment>
<proteinExistence type="predicted"/>
<accession>A0ABP0PDN4</accession>
<gene>
    <name evidence="1" type="ORF">CCMP2556_LOCUS36423</name>
</gene>
<evidence type="ECO:0000313" key="1">
    <source>
        <dbReference type="EMBL" id="CAK9073919.1"/>
    </source>
</evidence>
<sequence>MEMASKAGLGTKSIIILGASAVDRSDPSKEVRNSFCNWRKKFSSTSIQGAFMLPDCPSHAARCGDRPNLCKEEEKDHWKCKCTLGYEGDLKIPGLQETPSRGPFNYEGECKPISGYCPVNGKYPLKQLNGANAVGFLGETVTPQCPTGFEATGSSECAESQSHEGKWSPEPRCDFLPSTMPQKPFCLAPEHKGSLHLTKCNMCSAVEPGKKGPSCDCEVQCATDYEVLGEKKGGKKACIAKEFPCPPATLKDSQCVNSDTNEPTQPFCCDEAWGPNIPPPSLTARTCSEIKEDKECLTSQQSASGADAEKAGEPCCWSRSSSTCTVKSEESQSPCAVAKRVMVAEWQDLPTCVPPCEDNFDTGFLETQDCEKCYPSGTTAQPCGCQVKCHGDSVRIGGGLEGNRTCEAKPEVGGFQFDGSSPACWSRPPPLLCPSVEGTGREVEGCDCEVGDEKCECKISCQYGFTQTSPKTGPPKCHEKPLESEVKDCMTMTDANECLKSHAKSEGAAPVPCCHRKEPCPRTGSEKSRVPRVPLPIYIHFVSSATAGQQDGFGTDLFCLPSGDPRISPEPQSVAAADARVGRSKSSTQLFYYI</sequence>
<organism evidence="1 2">
    <name type="scientific">Durusdinium trenchii</name>
    <dbReference type="NCBI Taxonomy" id="1381693"/>
    <lineage>
        <taxon>Eukaryota</taxon>
        <taxon>Sar</taxon>
        <taxon>Alveolata</taxon>
        <taxon>Dinophyceae</taxon>
        <taxon>Suessiales</taxon>
        <taxon>Symbiodiniaceae</taxon>
        <taxon>Durusdinium</taxon>
    </lineage>
</organism>
<dbReference type="EMBL" id="CAXAMN010022940">
    <property type="protein sequence ID" value="CAK9073919.1"/>
    <property type="molecule type" value="Genomic_DNA"/>
</dbReference>